<comment type="caution">
    <text evidence="5">The sequence shown here is derived from an EMBL/GenBank/DDBJ whole genome shotgun (WGS) entry which is preliminary data.</text>
</comment>
<dbReference type="Pfam" id="PF13392">
    <property type="entry name" value="HNH_3"/>
    <property type="match status" value="1"/>
</dbReference>
<dbReference type="InterPro" id="IPR016177">
    <property type="entry name" value="DNA-bd_dom_sf"/>
</dbReference>
<reference evidence="5 6" key="1">
    <citation type="submission" date="2022-04" db="EMBL/GenBank/DDBJ databases">
        <title>Positive selection, recombination, and allopatry shape intraspecific diversity of widespread and dominant cyanobacteria.</title>
        <authorList>
            <person name="Wei J."/>
            <person name="Shu W."/>
            <person name="Hu C."/>
        </authorList>
    </citation>
    <scope>NUCLEOTIDE SEQUENCE [LARGE SCALE GENOMIC DNA]</scope>
    <source>
        <strain evidence="5 6">AS-A4</strain>
    </source>
</reference>
<evidence type="ECO:0000313" key="6">
    <source>
        <dbReference type="Proteomes" id="UP001476950"/>
    </source>
</evidence>
<evidence type="ECO:0000256" key="3">
    <source>
        <dbReference type="ARBA" id="ARBA00023163"/>
    </source>
</evidence>
<keyword evidence="1" id="KW-0805">Transcription regulation</keyword>
<dbReference type="PROSITE" id="PS51032">
    <property type="entry name" value="AP2_ERF"/>
    <property type="match status" value="1"/>
</dbReference>
<evidence type="ECO:0000256" key="2">
    <source>
        <dbReference type="ARBA" id="ARBA00023125"/>
    </source>
</evidence>
<protein>
    <submittedName>
        <fullName evidence="5">AP2 domain-containing protein</fullName>
    </submittedName>
</protein>
<dbReference type="Gene3D" id="3.90.75.20">
    <property type="match status" value="1"/>
</dbReference>
<dbReference type="EMBL" id="JAMPLM010000002">
    <property type="protein sequence ID" value="MEP1057679.1"/>
    <property type="molecule type" value="Genomic_DNA"/>
</dbReference>
<gene>
    <name evidence="5" type="ORF">NDI38_04455</name>
</gene>
<dbReference type="SUPFAM" id="SSF54060">
    <property type="entry name" value="His-Me finger endonucleases"/>
    <property type="match status" value="1"/>
</dbReference>
<dbReference type="Pfam" id="PF00847">
    <property type="entry name" value="AP2"/>
    <property type="match status" value="1"/>
</dbReference>
<dbReference type="Gene3D" id="3.30.730.10">
    <property type="entry name" value="AP2/ERF domain"/>
    <property type="match status" value="1"/>
</dbReference>
<dbReference type="Proteomes" id="UP001476950">
    <property type="component" value="Unassembled WGS sequence"/>
</dbReference>
<dbReference type="InterPro" id="IPR003615">
    <property type="entry name" value="HNH_nuc"/>
</dbReference>
<dbReference type="RefSeq" id="WP_190450689.1">
    <property type="nucleotide sequence ID" value="NZ_JAMPLM010000002.1"/>
</dbReference>
<dbReference type="InterPro" id="IPR044925">
    <property type="entry name" value="His-Me_finger_sf"/>
</dbReference>
<evidence type="ECO:0000259" key="4">
    <source>
        <dbReference type="PROSITE" id="PS51032"/>
    </source>
</evidence>
<accession>A0ABV0KEL7</accession>
<name>A0ABV0KEL7_9CYAN</name>
<dbReference type="SMART" id="SM00380">
    <property type="entry name" value="AP2"/>
    <property type="match status" value="1"/>
</dbReference>
<keyword evidence="3" id="KW-0804">Transcription</keyword>
<dbReference type="InterPro" id="IPR001471">
    <property type="entry name" value="AP2/ERF_dom"/>
</dbReference>
<evidence type="ECO:0000313" key="5">
    <source>
        <dbReference type="EMBL" id="MEP1057679.1"/>
    </source>
</evidence>
<keyword evidence="6" id="KW-1185">Reference proteome</keyword>
<proteinExistence type="predicted"/>
<sequence>MHREIFKWHSSEVDISELEIDHRNRIKLDNRFENLRLATQQQNRVNRGPSILNKSGYKGVDYDPKAQAWRAQITVNGKKTGLGGYATPEEAAQVYNDAAFQAFGEFAYLNYLPERVIPVRFIRDSNAPRRSFKGRCLCKRSGKWRAYGKADGKIVFLGRFDTEAEAIEKHIAFQNSLLQKQN</sequence>
<keyword evidence="2" id="KW-0238">DNA-binding</keyword>
<dbReference type="SUPFAM" id="SSF54171">
    <property type="entry name" value="DNA-binding domain"/>
    <property type="match status" value="2"/>
</dbReference>
<dbReference type="InterPro" id="IPR036955">
    <property type="entry name" value="AP2/ERF_dom_sf"/>
</dbReference>
<evidence type="ECO:0000256" key="1">
    <source>
        <dbReference type="ARBA" id="ARBA00023015"/>
    </source>
</evidence>
<organism evidence="5 6">
    <name type="scientific">Stenomitos frigidus AS-A4</name>
    <dbReference type="NCBI Taxonomy" id="2933935"/>
    <lineage>
        <taxon>Bacteria</taxon>
        <taxon>Bacillati</taxon>
        <taxon>Cyanobacteriota</taxon>
        <taxon>Cyanophyceae</taxon>
        <taxon>Leptolyngbyales</taxon>
        <taxon>Leptolyngbyaceae</taxon>
        <taxon>Stenomitos</taxon>
    </lineage>
</organism>
<feature type="domain" description="AP2/ERF" evidence="4">
    <location>
        <begin position="56"/>
        <end position="112"/>
    </location>
</feature>